<organism evidence="1 2">
    <name type="scientific">Dermacentor silvarum</name>
    <name type="common">Tick</name>
    <dbReference type="NCBI Taxonomy" id="543639"/>
    <lineage>
        <taxon>Eukaryota</taxon>
        <taxon>Metazoa</taxon>
        <taxon>Ecdysozoa</taxon>
        <taxon>Arthropoda</taxon>
        <taxon>Chelicerata</taxon>
        <taxon>Arachnida</taxon>
        <taxon>Acari</taxon>
        <taxon>Parasitiformes</taxon>
        <taxon>Ixodida</taxon>
        <taxon>Ixodoidea</taxon>
        <taxon>Ixodidae</taxon>
        <taxon>Rhipicephalinae</taxon>
        <taxon>Dermacentor</taxon>
    </lineage>
</organism>
<reference evidence="1" key="1">
    <citation type="submission" date="2020-05" db="EMBL/GenBank/DDBJ databases">
        <title>Large-scale comparative analyses of tick genomes elucidate their genetic diversity and vector capacities.</title>
        <authorList>
            <person name="Jia N."/>
            <person name="Wang J."/>
            <person name="Shi W."/>
            <person name="Du L."/>
            <person name="Sun Y."/>
            <person name="Zhan W."/>
            <person name="Jiang J."/>
            <person name="Wang Q."/>
            <person name="Zhang B."/>
            <person name="Ji P."/>
            <person name="Sakyi L.B."/>
            <person name="Cui X."/>
            <person name="Yuan T."/>
            <person name="Jiang B."/>
            <person name="Yang W."/>
            <person name="Lam T.T.-Y."/>
            <person name="Chang Q."/>
            <person name="Ding S."/>
            <person name="Wang X."/>
            <person name="Zhu J."/>
            <person name="Ruan X."/>
            <person name="Zhao L."/>
            <person name="Wei J."/>
            <person name="Que T."/>
            <person name="Du C."/>
            <person name="Cheng J."/>
            <person name="Dai P."/>
            <person name="Han X."/>
            <person name="Huang E."/>
            <person name="Gao Y."/>
            <person name="Liu J."/>
            <person name="Shao H."/>
            <person name="Ye R."/>
            <person name="Li L."/>
            <person name="Wei W."/>
            <person name="Wang X."/>
            <person name="Wang C."/>
            <person name="Yang T."/>
            <person name="Huo Q."/>
            <person name="Li W."/>
            <person name="Guo W."/>
            <person name="Chen H."/>
            <person name="Zhou L."/>
            <person name="Ni X."/>
            <person name="Tian J."/>
            <person name="Zhou Y."/>
            <person name="Sheng Y."/>
            <person name="Liu T."/>
            <person name="Pan Y."/>
            <person name="Xia L."/>
            <person name="Li J."/>
            <person name="Zhao F."/>
            <person name="Cao W."/>
        </authorList>
    </citation>
    <scope>NUCLEOTIDE SEQUENCE</scope>
    <source>
        <strain evidence="1">Dsil-2018</strain>
    </source>
</reference>
<protein>
    <submittedName>
        <fullName evidence="1">Uncharacterized protein</fullName>
    </submittedName>
</protein>
<dbReference type="Proteomes" id="UP000821865">
    <property type="component" value="Chromosome 1"/>
</dbReference>
<proteinExistence type="predicted"/>
<dbReference type="EMBL" id="CM023470">
    <property type="protein sequence ID" value="KAH7981102.1"/>
    <property type="molecule type" value="Genomic_DNA"/>
</dbReference>
<keyword evidence="2" id="KW-1185">Reference proteome</keyword>
<gene>
    <name evidence="1" type="ORF">HPB49_021619</name>
</gene>
<name>A0ACB8E2I6_DERSI</name>
<evidence type="ECO:0000313" key="1">
    <source>
        <dbReference type="EMBL" id="KAH7981102.1"/>
    </source>
</evidence>
<sequence length="132" mass="14235">MYGMVSSQSGGKGRSMRRHQLSRQRTSHSLGGAPTGGSPRATPGCSGVGQPTASPARSLSHRGGQHNVYGRLVGFLKHTWTGFTMAVAVTDNSRKLASAQRLTLTYCCRRQLESYIDVVSSERHLTLAFTPD</sequence>
<evidence type="ECO:0000313" key="2">
    <source>
        <dbReference type="Proteomes" id="UP000821865"/>
    </source>
</evidence>
<comment type="caution">
    <text evidence="1">The sequence shown here is derived from an EMBL/GenBank/DDBJ whole genome shotgun (WGS) entry which is preliminary data.</text>
</comment>
<accession>A0ACB8E2I6</accession>